<evidence type="ECO:0000313" key="8">
    <source>
        <dbReference type="Proteomes" id="UP000193391"/>
    </source>
</evidence>
<name>A0A1Y2KYC3_9PROT</name>
<dbReference type="EC" id="2.7.4.-" evidence="4"/>
<proteinExistence type="inferred from homology"/>
<dbReference type="PANTHER" id="PTHR34383:SF1">
    <property type="entry name" value="ADP-POLYPHOSPHATE PHOSPHOTRANSFERASE"/>
    <property type="match status" value="1"/>
</dbReference>
<gene>
    <name evidence="7" type="ORF">TMES_15055</name>
</gene>
<dbReference type="GO" id="GO:0008976">
    <property type="term" value="F:polyphosphate kinase activity"/>
    <property type="evidence" value="ECO:0007669"/>
    <property type="project" value="UniProtKB-UniRule"/>
</dbReference>
<keyword evidence="3 4" id="KW-0418">Kinase</keyword>
<feature type="region of interest" description="Disordered" evidence="5">
    <location>
        <begin position="1"/>
        <end position="136"/>
    </location>
</feature>
<feature type="compositionally biased region" description="Basic residues" evidence="5">
    <location>
        <begin position="1"/>
        <end position="16"/>
    </location>
</feature>
<dbReference type="InterPro" id="IPR027417">
    <property type="entry name" value="P-loop_NTPase"/>
</dbReference>
<dbReference type="SUPFAM" id="SSF52540">
    <property type="entry name" value="P-loop containing nucleoside triphosphate hydrolases"/>
    <property type="match status" value="1"/>
</dbReference>
<dbReference type="GO" id="GO:0006793">
    <property type="term" value="P:phosphorus metabolic process"/>
    <property type="evidence" value="ECO:0007669"/>
    <property type="project" value="InterPro"/>
</dbReference>
<evidence type="ECO:0000256" key="4">
    <source>
        <dbReference type="RuleBase" id="RU369062"/>
    </source>
</evidence>
<protein>
    <recommendedName>
        <fullName evidence="4">ADP/GDP-polyphosphate phosphotransferase</fullName>
        <ecNumber evidence="4">2.7.4.-</ecNumber>
    </recommendedName>
    <alternativeName>
        <fullName evidence="4">Polyphosphate kinase PPK2</fullName>
    </alternativeName>
</protein>
<dbReference type="EMBL" id="JFKA01000007">
    <property type="protein sequence ID" value="OSQ37146.1"/>
    <property type="molecule type" value="Genomic_DNA"/>
</dbReference>
<evidence type="ECO:0000313" key="7">
    <source>
        <dbReference type="EMBL" id="OSQ37146.1"/>
    </source>
</evidence>
<dbReference type="InterPro" id="IPR022488">
    <property type="entry name" value="PPK2-related"/>
</dbReference>
<sequence>MAKKQKPTPKKPLAKKVHGDPLLEKALHKTQHSRSHANQHPDLRTLDSETRDHMLLDAESLTMERLDDGNGDDDHAIKSDKAETAKDAKAQRKNDVEMARKDAKKHEKEVSTVEKRAAHLVPKGSGTPPDLPESPDEPLKKIKTKQYLELIAPLHIELLKFQNWVKSEKVKALIIFEGRDAAGKGGTIKRFTEHLNPRGARVVALDKPNDREVTQWYFQRYMQHLPSGGEIVLFDRSWYNRAMVERVMGFCTRFEVSEFLQSVPELERMLLRSHTSMTKFYFSVSKDEQARRFAQRQEDPLKQWKLSPVDLASQNLWDEYTQAKEEMFYATSTQACPWVIIKSDDKKRARINAIRYFLSQFNYQGKLPDLLQYDLRVVRNVDQELGIDD</sequence>
<organism evidence="7 8">
    <name type="scientific">Thalassospira mesophila</name>
    <dbReference type="NCBI Taxonomy" id="1293891"/>
    <lineage>
        <taxon>Bacteria</taxon>
        <taxon>Pseudomonadati</taxon>
        <taxon>Pseudomonadota</taxon>
        <taxon>Alphaproteobacteria</taxon>
        <taxon>Rhodospirillales</taxon>
        <taxon>Thalassospiraceae</taxon>
        <taxon>Thalassospira</taxon>
    </lineage>
</organism>
<evidence type="ECO:0000256" key="2">
    <source>
        <dbReference type="ARBA" id="ARBA00022679"/>
    </source>
</evidence>
<dbReference type="NCBIfam" id="TIGR03707">
    <property type="entry name" value="PPK2_P_aer"/>
    <property type="match status" value="1"/>
</dbReference>
<reference evidence="7 8" key="1">
    <citation type="submission" date="2014-03" db="EMBL/GenBank/DDBJ databases">
        <title>The draft genome sequence of Thalassospira mesophila JCM 18969.</title>
        <authorList>
            <person name="Lai Q."/>
            <person name="Shao Z."/>
        </authorList>
    </citation>
    <scope>NUCLEOTIDE SEQUENCE [LARGE SCALE GENOMIC DNA]</scope>
    <source>
        <strain evidence="7 8">JCM 18969</strain>
    </source>
</reference>
<evidence type="ECO:0000256" key="1">
    <source>
        <dbReference type="ARBA" id="ARBA00009924"/>
    </source>
</evidence>
<comment type="caution">
    <text evidence="7">The sequence shown here is derived from an EMBL/GenBank/DDBJ whole genome shotgun (WGS) entry which is preliminary data.</text>
</comment>
<dbReference type="Pfam" id="PF03976">
    <property type="entry name" value="PPK2"/>
    <property type="match status" value="1"/>
</dbReference>
<feature type="compositionally biased region" description="Basic residues" evidence="5">
    <location>
        <begin position="28"/>
        <end position="37"/>
    </location>
</feature>
<accession>A0A1Y2KYC3</accession>
<feature type="compositionally biased region" description="Basic and acidic residues" evidence="5">
    <location>
        <begin position="17"/>
        <end position="27"/>
    </location>
</feature>
<keyword evidence="2 4" id="KW-0808">Transferase</keyword>
<evidence type="ECO:0000256" key="5">
    <source>
        <dbReference type="SAM" id="MobiDB-lite"/>
    </source>
</evidence>
<dbReference type="AlphaFoldDB" id="A0A1Y2KYC3"/>
<dbReference type="Gene3D" id="3.40.50.300">
    <property type="entry name" value="P-loop containing nucleotide triphosphate hydrolases"/>
    <property type="match status" value="1"/>
</dbReference>
<dbReference type="RefSeq" id="WP_245835462.1">
    <property type="nucleotide sequence ID" value="NZ_JFKA01000007.1"/>
</dbReference>
<dbReference type="Proteomes" id="UP000193391">
    <property type="component" value="Unassembled WGS sequence"/>
</dbReference>
<keyword evidence="8" id="KW-1185">Reference proteome</keyword>
<dbReference type="STRING" id="1293891.TMES_15055"/>
<feature type="domain" description="Polyphosphate kinase-2-related" evidence="6">
    <location>
        <begin position="143"/>
        <end position="365"/>
    </location>
</feature>
<comment type="function">
    <text evidence="4">Uses inorganic polyphosphate (polyP) as a donor to convert GDP to GTP or ADP to ATP.</text>
</comment>
<comment type="similarity">
    <text evidence="1 4">Belongs to the polyphosphate kinase 2 (PPK2) family. Class I subfamily.</text>
</comment>
<dbReference type="InterPro" id="IPR022486">
    <property type="entry name" value="PPK2_PA0141"/>
</dbReference>
<evidence type="ECO:0000256" key="3">
    <source>
        <dbReference type="ARBA" id="ARBA00022777"/>
    </source>
</evidence>
<dbReference type="PANTHER" id="PTHR34383">
    <property type="entry name" value="POLYPHOSPHATE:AMP PHOSPHOTRANSFERASE-RELATED"/>
    <property type="match status" value="1"/>
</dbReference>
<feature type="compositionally biased region" description="Basic and acidic residues" evidence="5">
    <location>
        <begin position="39"/>
        <end position="117"/>
    </location>
</feature>
<evidence type="ECO:0000259" key="6">
    <source>
        <dbReference type="Pfam" id="PF03976"/>
    </source>
</evidence>
<comment type="subunit">
    <text evidence="4">Homotetramer.</text>
</comment>